<dbReference type="PROSITE" id="PS01326">
    <property type="entry name" value="DAP_EPIMERASE"/>
    <property type="match status" value="1"/>
</dbReference>
<dbReference type="InterPro" id="IPR018510">
    <property type="entry name" value="DAP_epimerase_AS"/>
</dbReference>
<comment type="function">
    <text evidence="8">Catalyzes the stereoinversion of LL-2,6-diaminopimelate (L,L-DAP) to meso-diaminopimelate (meso-DAP), a precursor of L-lysine and an essential component of the bacterial peptidoglycan.</text>
</comment>
<dbReference type="Pfam" id="PF01678">
    <property type="entry name" value="DAP_epimerase"/>
    <property type="match status" value="2"/>
</dbReference>
<accession>A0A085WX33</accession>
<dbReference type="EMBL" id="JMCB01000001">
    <property type="protein sequence ID" value="KFE72246.1"/>
    <property type="molecule type" value="Genomic_DNA"/>
</dbReference>
<dbReference type="UniPathway" id="UPA00034">
    <property type="reaction ID" value="UER00025"/>
</dbReference>
<dbReference type="HAMAP" id="MF_00197">
    <property type="entry name" value="DAP_epimerase"/>
    <property type="match status" value="1"/>
</dbReference>
<dbReference type="RefSeq" id="WP_044181320.1">
    <property type="nucleotide sequence ID" value="NZ_JMCB01000001.1"/>
</dbReference>
<evidence type="ECO:0000256" key="3">
    <source>
        <dbReference type="ARBA" id="ARBA00013080"/>
    </source>
</evidence>
<dbReference type="GO" id="GO:0009089">
    <property type="term" value="P:lysine biosynthetic process via diaminopimelate"/>
    <property type="evidence" value="ECO:0007669"/>
    <property type="project" value="UniProtKB-UniRule"/>
</dbReference>
<feature type="binding site" evidence="8">
    <location>
        <begin position="211"/>
        <end position="212"/>
    </location>
    <ligand>
        <name>substrate</name>
    </ligand>
</feature>
<keyword evidence="4 8" id="KW-0028">Amino-acid biosynthesis</keyword>
<comment type="similarity">
    <text evidence="2 8">Belongs to the diaminopimelate epimerase family.</text>
</comment>
<gene>
    <name evidence="8" type="primary">dapF</name>
    <name evidence="10" type="ORF">DB31_0508</name>
</gene>
<evidence type="ECO:0000313" key="11">
    <source>
        <dbReference type="Proteomes" id="UP000028725"/>
    </source>
</evidence>
<dbReference type="GO" id="GO:0005829">
    <property type="term" value="C:cytosol"/>
    <property type="evidence" value="ECO:0007669"/>
    <property type="project" value="TreeGrafter"/>
</dbReference>
<feature type="binding site" evidence="8">
    <location>
        <position position="194"/>
    </location>
    <ligand>
        <name>substrate</name>
    </ligand>
</feature>
<dbReference type="Gene3D" id="3.10.310.10">
    <property type="entry name" value="Diaminopimelate Epimerase, Chain A, domain 1"/>
    <property type="match status" value="2"/>
</dbReference>
<evidence type="ECO:0000256" key="9">
    <source>
        <dbReference type="PROSITE-ProRule" id="PRU10125"/>
    </source>
</evidence>
<evidence type="ECO:0000256" key="8">
    <source>
        <dbReference type="HAMAP-Rule" id="MF_00197"/>
    </source>
</evidence>
<evidence type="ECO:0000256" key="6">
    <source>
        <dbReference type="ARBA" id="ARBA00023235"/>
    </source>
</evidence>
<feature type="binding site" evidence="8">
    <location>
        <begin position="221"/>
        <end position="222"/>
    </location>
    <ligand>
        <name>substrate</name>
    </ligand>
</feature>
<dbReference type="AlphaFoldDB" id="A0A085WX33"/>
<dbReference type="PANTHER" id="PTHR31689:SF0">
    <property type="entry name" value="DIAMINOPIMELATE EPIMERASE"/>
    <property type="match status" value="1"/>
</dbReference>
<reference evidence="10 11" key="1">
    <citation type="submission" date="2014-04" db="EMBL/GenBank/DDBJ databases">
        <title>Genome assembly of Hyalangium minutum DSM 14724.</title>
        <authorList>
            <person name="Sharma G."/>
            <person name="Subramanian S."/>
        </authorList>
    </citation>
    <scope>NUCLEOTIDE SEQUENCE [LARGE SCALE GENOMIC DNA]</scope>
    <source>
        <strain evidence="10 11">DSM 14724</strain>
    </source>
</reference>
<evidence type="ECO:0000256" key="1">
    <source>
        <dbReference type="ARBA" id="ARBA00005196"/>
    </source>
</evidence>
<feature type="active site" evidence="9">
    <location>
        <position position="75"/>
    </location>
</feature>
<evidence type="ECO:0000313" key="10">
    <source>
        <dbReference type="EMBL" id="KFE72246.1"/>
    </source>
</evidence>
<feature type="binding site" evidence="8">
    <location>
        <begin position="76"/>
        <end position="77"/>
    </location>
    <ligand>
        <name>substrate</name>
    </ligand>
</feature>
<comment type="caution">
    <text evidence="8">Lacks conserved residue(s) required for the propagation of feature annotation.</text>
</comment>
<dbReference type="GO" id="GO:0008837">
    <property type="term" value="F:diaminopimelate epimerase activity"/>
    <property type="evidence" value="ECO:0007669"/>
    <property type="project" value="UniProtKB-UniRule"/>
</dbReference>
<organism evidence="10 11">
    <name type="scientific">Hyalangium minutum</name>
    <dbReference type="NCBI Taxonomy" id="394096"/>
    <lineage>
        <taxon>Bacteria</taxon>
        <taxon>Pseudomonadati</taxon>
        <taxon>Myxococcota</taxon>
        <taxon>Myxococcia</taxon>
        <taxon>Myxococcales</taxon>
        <taxon>Cystobacterineae</taxon>
        <taxon>Archangiaceae</taxon>
        <taxon>Hyalangium</taxon>
    </lineage>
</organism>
<evidence type="ECO:0000256" key="7">
    <source>
        <dbReference type="ARBA" id="ARBA00051712"/>
    </source>
</evidence>
<feature type="binding site" evidence="8">
    <location>
        <position position="163"/>
    </location>
    <ligand>
        <name>substrate</name>
    </ligand>
</feature>
<comment type="caution">
    <text evidence="10">The sequence shown here is derived from an EMBL/GenBank/DDBJ whole genome shotgun (WGS) entry which is preliminary data.</text>
</comment>
<evidence type="ECO:0000256" key="4">
    <source>
        <dbReference type="ARBA" id="ARBA00022605"/>
    </source>
</evidence>
<sequence>MAERERIFKYHGLGNDFVVLDRRQTGVDIDAETSRWMCDRRRGIGADGVLSLLPSKAGVARMVVHNADGSIAEMCGNGLRCAVKYLADHADGRPERLNVETGAGVLSCVPGYKADGVAEVDISMGPARLVAPNLPSGATGQPFLDAPVPGHPGLRGFAVSMGNPHLVLLDRPLEEAERLGPTLEVHPAFKDRTNVEFVRVDPDGLTVVVWERGCGLTQACGTGACASATAAVLAQRLPADAWLRVTLPGGDLQIRVPPDLSDIRLRGPVAFVFEGVVRAPPGR</sequence>
<feature type="active site" description="Proton acceptor" evidence="8">
    <location>
        <position position="220"/>
    </location>
</feature>
<comment type="catalytic activity">
    <reaction evidence="7 8">
        <text>(2S,6S)-2,6-diaminopimelate = meso-2,6-diaminopimelate</text>
        <dbReference type="Rhea" id="RHEA:15393"/>
        <dbReference type="ChEBI" id="CHEBI:57609"/>
        <dbReference type="ChEBI" id="CHEBI:57791"/>
        <dbReference type="EC" id="5.1.1.7"/>
    </reaction>
</comment>
<comment type="subunit">
    <text evidence="8">Homodimer.</text>
</comment>
<feature type="binding site" evidence="8">
    <location>
        <position position="66"/>
    </location>
    <ligand>
        <name>substrate</name>
    </ligand>
</feature>
<dbReference type="PATRIC" id="fig|394096.3.peg.503"/>
<feature type="site" description="Could be important to modulate the pK values of the two catalytic cysteine residues" evidence="8">
    <location>
        <position position="211"/>
    </location>
</feature>
<dbReference type="EC" id="5.1.1.7" evidence="3 8"/>
<comment type="subcellular location">
    <subcellularLocation>
        <location evidence="8">Cytoplasm</location>
    </subcellularLocation>
</comment>
<dbReference type="InterPro" id="IPR001653">
    <property type="entry name" value="DAP_epimerase_DapF"/>
</dbReference>
<feature type="active site" description="Proton donor" evidence="8">
    <location>
        <position position="75"/>
    </location>
</feature>
<keyword evidence="6 8" id="KW-0413">Isomerase</keyword>
<dbReference type="SUPFAM" id="SSF54506">
    <property type="entry name" value="Diaminopimelate epimerase-like"/>
    <property type="match status" value="2"/>
</dbReference>
<feature type="site" description="Could be important to modulate the pK values of the two catalytic cysteine residues" evidence="8">
    <location>
        <position position="165"/>
    </location>
</feature>
<dbReference type="Proteomes" id="UP000028725">
    <property type="component" value="Unassembled WGS sequence"/>
</dbReference>
<dbReference type="PANTHER" id="PTHR31689">
    <property type="entry name" value="DIAMINOPIMELATE EPIMERASE, CHLOROPLASTIC"/>
    <property type="match status" value="1"/>
</dbReference>
<dbReference type="OrthoDB" id="9805408at2"/>
<comment type="pathway">
    <text evidence="1 8">Amino-acid biosynthesis; L-lysine biosynthesis via DAP pathway; DL-2,6-diaminopimelate from LL-2,6-diaminopimelate: step 1/1.</text>
</comment>
<keyword evidence="8" id="KW-0963">Cytoplasm</keyword>
<name>A0A085WX33_9BACT</name>
<keyword evidence="5 8" id="KW-0457">Lysine biosynthesis</keyword>
<proteinExistence type="inferred from homology"/>
<dbReference type="STRING" id="394096.DB31_0508"/>
<feature type="binding site" evidence="8">
    <location>
        <position position="15"/>
    </location>
    <ligand>
        <name>substrate</name>
    </ligand>
</feature>
<dbReference type="NCBIfam" id="TIGR00652">
    <property type="entry name" value="DapF"/>
    <property type="match status" value="1"/>
</dbReference>
<keyword evidence="11" id="KW-1185">Reference proteome</keyword>
<evidence type="ECO:0000256" key="2">
    <source>
        <dbReference type="ARBA" id="ARBA00010219"/>
    </source>
</evidence>
<protein>
    <recommendedName>
        <fullName evidence="3 8">Diaminopimelate epimerase</fullName>
        <shortName evidence="8">DAP epimerase</shortName>
        <ecNumber evidence="3 8">5.1.1.7</ecNumber>
    </recommendedName>
    <alternativeName>
        <fullName evidence="8">PLP-independent amino acid racemase</fullName>
    </alternativeName>
</protein>
<evidence type="ECO:0000256" key="5">
    <source>
        <dbReference type="ARBA" id="ARBA00023154"/>
    </source>
</evidence>